<evidence type="ECO:0000313" key="2">
    <source>
        <dbReference type="EMBL" id="AYV79025.1"/>
    </source>
</evidence>
<name>A0A3G4ZVV3_9VIRU</name>
<sequence>MSFLPQLRGTSFGKSVKKGLHSQASSNSLNSEIQQITSTVSQKKLSKSNSSGSVGSIHKLRNSATNPVLNVTKQLAPTDKTKQAKFVKGKSTSFTDSESKMPAIKRHNSDHKTQRITPKKSFDSESTSAGSVSYVPTDETVEIDHNTGIDMKCQTVLEDAELSDRHAQRRINVDLIIETKYLCDGFYKDAHPPAYFIFLTIPRRLLITKSREFKHMMSRNPEITQYDISEIVINTIPVCKYDQKSLRFIGKLFLCILTGNCLFENIKSGQVNMFHQFYIGRLFTLLNIDYASLSCGVCGNCVSDQLSSEKLYDTLTGVIEPAIQTPRKSYIKHRLF</sequence>
<protein>
    <submittedName>
        <fullName evidence="2">Uncharacterized protein</fullName>
    </submittedName>
</protein>
<gene>
    <name evidence="2" type="ORF">Faunusvirus1_45</name>
</gene>
<evidence type="ECO:0000256" key="1">
    <source>
        <dbReference type="SAM" id="MobiDB-lite"/>
    </source>
</evidence>
<feature type="region of interest" description="Disordered" evidence="1">
    <location>
        <begin position="76"/>
        <end position="132"/>
    </location>
</feature>
<reference evidence="2" key="1">
    <citation type="submission" date="2018-10" db="EMBL/GenBank/DDBJ databases">
        <title>Hidden diversity of soil giant viruses.</title>
        <authorList>
            <person name="Schulz F."/>
            <person name="Alteio L."/>
            <person name="Goudeau D."/>
            <person name="Ryan E.M."/>
            <person name="Malmstrom R.R."/>
            <person name="Blanchard J."/>
            <person name="Woyke T."/>
        </authorList>
    </citation>
    <scope>NUCLEOTIDE SEQUENCE</scope>
    <source>
        <strain evidence="2">FNV1</strain>
    </source>
</reference>
<feature type="compositionally biased region" description="Polar residues" evidence="1">
    <location>
        <begin position="22"/>
        <end position="39"/>
    </location>
</feature>
<dbReference type="EMBL" id="MK072132">
    <property type="protein sequence ID" value="AYV79025.1"/>
    <property type="molecule type" value="Genomic_DNA"/>
</dbReference>
<organism evidence="2">
    <name type="scientific">Faunusvirus sp</name>
    <dbReference type="NCBI Taxonomy" id="2487766"/>
    <lineage>
        <taxon>Viruses</taxon>
        <taxon>Varidnaviria</taxon>
        <taxon>Bamfordvirae</taxon>
        <taxon>Nucleocytoviricota</taxon>
        <taxon>Megaviricetes</taxon>
        <taxon>Imitervirales</taxon>
        <taxon>Mimiviridae</taxon>
    </lineage>
</organism>
<proteinExistence type="predicted"/>
<accession>A0A3G4ZVV3</accession>
<feature type="compositionally biased region" description="Low complexity" evidence="1">
    <location>
        <begin position="40"/>
        <end position="56"/>
    </location>
</feature>
<feature type="region of interest" description="Disordered" evidence="1">
    <location>
        <begin position="1"/>
        <end position="61"/>
    </location>
</feature>